<dbReference type="EMBL" id="CP000356">
    <property type="protein sequence ID" value="ABF52724.1"/>
    <property type="molecule type" value="Genomic_DNA"/>
</dbReference>
<keyword evidence="6" id="KW-1185">Reference proteome</keyword>
<accession>Q1GUE8</accession>
<dbReference type="OrthoDB" id="9803968at2"/>
<sequence length="571" mass="60792">MIVAGEDKRRRYRQSGWWGDQSFADLFAANAAAHPDRLALVDAPNRADFAFGEPRRLTYAELAAEIDRLAGALVAAGIGKDDVLLVQLPNIGEFVALYFAAAKIGAIVSPAAVQYRSHELTGMIGVVEPKAFVCATRVKGCDHVGVAAPLLEGIALMTFGPSPPADALDLSTAQGDATALAAHVAANPVDADDIFTICWTSGTTGVPKGVPRSHNHWIAVAAAGYEAMKVEPGDVLLNPFPLINMASIGGITMCWLTSAGTMVLHHPFDPGVYLKQIATERPSLTIAPPAVLNMLLQNEALLASVDLSSLRVIASGSAPLAPAMVRGFQEKLGIIIVNVFGSNEGMSFITGEGDMPDPDKRASLFPRRGQYPPPYGTGRAPNIESRLVPPGGGDPIEMDGMAGELQIRGPSLFEGYHNAPEQTAAAFTDDGWFRTGDLFEIAEGGDFYRFVGRCKDLIIRGGVNIAPEEIDQLLGGHPLLAEACVFSLPDPTMGERIGLAYVPRGADDVSLADVTDYLRAKDLAVFKLPERLFRFDALPRNVTGKVMRSEVREMALAQLSLNNPSPSGEGQ</sequence>
<dbReference type="PROSITE" id="PS00455">
    <property type="entry name" value="AMP_BINDING"/>
    <property type="match status" value="1"/>
</dbReference>
<dbReference type="KEGG" id="sal:Sala_1007"/>
<name>Q1GUE8_SPHAL</name>
<gene>
    <name evidence="5" type="ordered locus">Sala_1007</name>
</gene>
<feature type="domain" description="AMP-dependent synthetase/ligase" evidence="3">
    <location>
        <begin position="27"/>
        <end position="417"/>
    </location>
</feature>
<dbReference type="InterPro" id="IPR045851">
    <property type="entry name" value="AMP-bd_C_sf"/>
</dbReference>
<dbReference type="Pfam" id="PF00501">
    <property type="entry name" value="AMP-binding"/>
    <property type="match status" value="1"/>
</dbReference>
<dbReference type="AlphaFoldDB" id="Q1GUE8"/>
<keyword evidence="2 5" id="KW-0436">Ligase</keyword>
<dbReference type="CDD" id="cd04433">
    <property type="entry name" value="AFD_class_I"/>
    <property type="match status" value="1"/>
</dbReference>
<dbReference type="InterPro" id="IPR042099">
    <property type="entry name" value="ANL_N_sf"/>
</dbReference>
<dbReference type="RefSeq" id="WP_011541312.1">
    <property type="nucleotide sequence ID" value="NC_008048.1"/>
</dbReference>
<dbReference type="SUPFAM" id="SSF56801">
    <property type="entry name" value="Acetyl-CoA synthetase-like"/>
    <property type="match status" value="1"/>
</dbReference>
<dbReference type="PANTHER" id="PTHR43201:SF5">
    <property type="entry name" value="MEDIUM-CHAIN ACYL-COA LIGASE ACSF2, MITOCHONDRIAL"/>
    <property type="match status" value="1"/>
</dbReference>
<dbReference type="PANTHER" id="PTHR43201">
    <property type="entry name" value="ACYL-COA SYNTHETASE"/>
    <property type="match status" value="1"/>
</dbReference>
<dbReference type="InterPro" id="IPR025110">
    <property type="entry name" value="AMP-bd_C"/>
</dbReference>
<dbReference type="STRING" id="317655.Sala_1007"/>
<evidence type="ECO:0000313" key="6">
    <source>
        <dbReference type="Proteomes" id="UP000006578"/>
    </source>
</evidence>
<evidence type="ECO:0000313" key="5">
    <source>
        <dbReference type="EMBL" id="ABF52724.1"/>
    </source>
</evidence>
<evidence type="ECO:0000259" key="3">
    <source>
        <dbReference type="Pfam" id="PF00501"/>
    </source>
</evidence>
<dbReference type="Gene3D" id="3.40.50.12780">
    <property type="entry name" value="N-terminal domain of ligase-like"/>
    <property type="match status" value="1"/>
</dbReference>
<dbReference type="HOGENOM" id="CLU_000022_59_10_5"/>
<evidence type="ECO:0000256" key="2">
    <source>
        <dbReference type="ARBA" id="ARBA00022598"/>
    </source>
</evidence>
<dbReference type="eggNOG" id="COG0318">
    <property type="taxonomic scope" value="Bacteria"/>
</dbReference>
<dbReference type="InterPro" id="IPR020845">
    <property type="entry name" value="AMP-binding_CS"/>
</dbReference>
<dbReference type="GO" id="GO:0006631">
    <property type="term" value="P:fatty acid metabolic process"/>
    <property type="evidence" value="ECO:0007669"/>
    <property type="project" value="TreeGrafter"/>
</dbReference>
<dbReference type="Gene3D" id="3.30.300.30">
    <property type="match status" value="1"/>
</dbReference>
<evidence type="ECO:0000256" key="1">
    <source>
        <dbReference type="ARBA" id="ARBA00006432"/>
    </source>
</evidence>
<dbReference type="InterPro" id="IPR000873">
    <property type="entry name" value="AMP-dep_synth/lig_dom"/>
</dbReference>
<dbReference type="Proteomes" id="UP000006578">
    <property type="component" value="Chromosome"/>
</dbReference>
<evidence type="ECO:0000259" key="4">
    <source>
        <dbReference type="Pfam" id="PF13193"/>
    </source>
</evidence>
<reference evidence="5 6" key="1">
    <citation type="journal article" date="2009" name="Proc. Natl. Acad. Sci. U.S.A.">
        <title>The genomic basis of trophic strategy in marine bacteria.</title>
        <authorList>
            <person name="Lauro F.M."/>
            <person name="McDougald D."/>
            <person name="Thomas T."/>
            <person name="Williams T.J."/>
            <person name="Egan S."/>
            <person name="Rice S."/>
            <person name="DeMaere M.Z."/>
            <person name="Ting L."/>
            <person name="Ertan H."/>
            <person name="Johnson J."/>
            <person name="Ferriera S."/>
            <person name="Lapidus A."/>
            <person name="Anderson I."/>
            <person name="Kyrpides N."/>
            <person name="Munk A.C."/>
            <person name="Detter C."/>
            <person name="Han C.S."/>
            <person name="Brown M.V."/>
            <person name="Robb F.T."/>
            <person name="Kjelleberg S."/>
            <person name="Cavicchioli R."/>
        </authorList>
    </citation>
    <scope>NUCLEOTIDE SEQUENCE [LARGE SCALE GENOMIC DNA]</scope>
    <source>
        <strain evidence="6">DSM 13593 / LMG 18877 / RB2256</strain>
    </source>
</reference>
<dbReference type="GO" id="GO:0031956">
    <property type="term" value="F:medium-chain fatty acid-CoA ligase activity"/>
    <property type="evidence" value="ECO:0007669"/>
    <property type="project" value="TreeGrafter"/>
</dbReference>
<feature type="domain" description="AMP-binding enzyme C-terminal" evidence="4">
    <location>
        <begin position="469"/>
        <end position="545"/>
    </location>
</feature>
<organism evidence="5 6">
    <name type="scientific">Sphingopyxis alaskensis (strain DSM 13593 / LMG 18877 / RB2256)</name>
    <name type="common">Sphingomonas alaskensis</name>
    <dbReference type="NCBI Taxonomy" id="317655"/>
    <lineage>
        <taxon>Bacteria</taxon>
        <taxon>Pseudomonadati</taxon>
        <taxon>Pseudomonadota</taxon>
        <taxon>Alphaproteobacteria</taxon>
        <taxon>Sphingomonadales</taxon>
        <taxon>Sphingomonadaceae</taxon>
        <taxon>Sphingopyxis</taxon>
    </lineage>
</organism>
<comment type="similarity">
    <text evidence="1">Belongs to the ATP-dependent AMP-binding enzyme family.</text>
</comment>
<proteinExistence type="inferred from homology"/>
<dbReference type="Pfam" id="PF13193">
    <property type="entry name" value="AMP-binding_C"/>
    <property type="match status" value="1"/>
</dbReference>
<protein>
    <submittedName>
        <fullName evidence="5">AMP-dependent synthetase and ligase</fullName>
    </submittedName>
</protein>